<dbReference type="Proteomes" id="UP000201613">
    <property type="component" value="Unassembled WGS sequence"/>
</dbReference>
<proteinExistence type="predicted"/>
<protein>
    <recommendedName>
        <fullName evidence="3">DUF4189 domain-containing protein</fullName>
    </recommendedName>
</protein>
<organism evidence="1 2">
    <name type="scientific">Flavimaricola marinus</name>
    <dbReference type="NCBI Taxonomy" id="1819565"/>
    <lineage>
        <taxon>Bacteria</taxon>
        <taxon>Pseudomonadati</taxon>
        <taxon>Pseudomonadota</taxon>
        <taxon>Alphaproteobacteria</taxon>
        <taxon>Rhodobacterales</taxon>
        <taxon>Paracoccaceae</taxon>
        <taxon>Flavimaricola</taxon>
    </lineage>
</organism>
<evidence type="ECO:0008006" key="3">
    <source>
        <dbReference type="Google" id="ProtNLM"/>
    </source>
</evidence>
<name>A0A238LAN3_9RHOB</name>
<evidence type="ECO:0000313" key="2">
    <source>
        <dbReference type="Proteomes" id="UP000201613"/>
    </source>
</evidence>
<dbReference type="EMBL" id="FXZK01000001">
    <property type="protein sequence ID" value="SMY06485.1"/>
    <property type="molecule type" value="Genomic_DNA"/>
</dbReference>
<evidence type="ECO:0000313" key="1">
    <source>
        <dbReference type="EMBL" id="SMY06485.1"/>
    </source>
</evidence>
<gene>
    <name evidence="1" type="ORF">LOM8899_00610</name>
</gene>
<sequence>MIKTLALLTTLGLGGATAPVVEVDFMLPARNVVIYPEATELVQVSAPRLSDTAQAAWDNEFITNSFFSAFAYSKDGGYGYATTSNTPETARNIAMAQCLSMNAQCRIIAEIHPADYKEPGPGDITVSLEIAQYYREVQARPTYRAMAISADGAYSSAWGYASQAEADALVLRDCEGYRNTDLEGLEDWPCILLPGLQ</sequence>
<dbReference type="AlphaFoldDB" id="A0A238LAN3"/>
<reference evidence="1 2" key="1">
    <citation type="submission" date="2017-05" db="EMBL/GenBank/DDBJ databases">
        <authorList>
            <person name="Song R."/>
            <person name="Chenine A.L."/>
            <person name="Ruprecht R.M."/>
        </authorList>
    </citation>
    <scope>NUCLEOTIDE SEQUENCE [LARGE SCALE GENOMIC DNA]</scope>
    <source>
        <strain evidence="1 2">CECT 8899</strain>
    </source>
</reference>
<keyword evidence="2" id="KW-1185">Reference proteome</keyword>
<accession>A0A238LAN3</accession>
<dbReference type="OrthoDB" id="7860041at2"/>
<dbReference type="RefSeq" id="WP_093990657.1">
    <property type="nucleotide sequence ID" value="NZ_FXZK01000001.1"/>
</dbReference>